<sequence length="59" mass="6751">MRLAGHTVNKFSILTTPKTTFLQVSFKFRKEVLKKCQRPVLHAIPTIPKPQLAMLEMSV</sequence>
<dbReference type="Proteomes" id="UP000183832">
    <property type="component" value="Unassembled WGS sequence"/>
</dbReference>
<evidence type="ECO:0000313" key="2">
    <source>
        <dbReference type="Proteomes" id="UP000183832"/>
    </source>
</evidence>
<protein>
    <submittedName>
        <fullName evidence="1">CLUMA_CG010427, isoform A</fullName>
    </submittedName>
</protein>
<gene>
    <name evidence="1" type="ORF">CLUMA_CG010427</name>
</gene>
<accession>A0A1J1IB55</accession>
<proteinExistence type="predicted"/>
<dbReference type="EMBL" id="CVRI01000045">
    <property type="protein sequence ID" value="CRK96962.1"/>
    <property type="molecule type" value="Genomic_DNA"/>
</dbReference>
<keyword evidence="2" id="KW-1185">Reference proteome</keyword>
<evidence type="ECO:0000313" key="1">
    <source>
        <dbReference type="EMBL" id="CRK96962.1"/>
    </source>
</evidence>
<reference evidence="1 2" key="1">
    <citation type="submission" date="2015-04" db="EMBL/GenBank/DDBJ databases">
        <authorList>
            <person name="Syromyatnikov M.Y."/>
            <person name="Popov V.N."/>
        </authorList>
    </citation>
    <scope>NUCLEOTIDE SEQUENCE [LARGE SCALE GENOMIC DNA]</scope>
</reference>
<name>A0A1J1IB55_9DIPT</name>
<organism evidence="1 2">
    <name type="scientific">Clunio marinus</name>
    <dbReference type="NCBI Taxonomy" id="568069"/>
    <lineage>
        <taxon>Eukaryota</taxon>
        <taxon>Metazoa</taxon>
        <taxon>Ecdysozoa</taxon>
        <taxon>Arthropoda</taxon>
        <taxon>Hexapoda</taxon>
        <taxon>Insecta</taxon>
        <taxon>Pterygota</taxon>
        <taxon>Neoptera</taxon>
        <taxon>Endopterygota</taxon>
        <taxon>Diptera</taxon>
        <taxon>Nematocera</taxon>
        <taxon>Chironomoidea</taxon>
        <taxon>Chironomidae</taxon>
        <taxon>Clunio</taxon>
    </lineage>
</organism>
<dbReference type="AlphaFoldDB" id="A0A1J1IB55"/>